<evidence type="ECO:0008006" key="5">
    <source>
        <dbReference type="Google" id="ProtNLM"/>
    </source>
</evidence>
<evidence type="ECO:0000256" key="1">
    <source>
        <dbReference type="SAM" id="Coils"/>
    </source>
</evidence>
<keyword evidence="2" id="KW-0732">Signal</keyword>
<dbReference type="RefSeq" id="WP_155871118.1">
    <property type="nucleotide sequence ID" value="NZ_CP168248.1"/>
</dbReference>
<dbReference type="PANTHER" id="PTHR10825">
    <property type="entry name" value="RING FINGER DOMAIN-CONTAINING, POLYCOMB GROUP COMPONENT"/>
    <property type="match status" value="1"/>
</dbReference>
<dbReference type="GO" id="GO:0000122">
    <property type="term" value="P:negative regulation of transcription by RNA polymerase II"/>
    <property type="evidence" value="ECO:0007669"/>
    <property type="project" value="TreeGrafter"/>
</dbReference>
<dbReference type="EMBL" id="LR738855">
    <property type="protein sequence ID" value="VZH83988.1"/>
    <property type="molecule type" value="Genomic_DNA"/>
</dbReference>
<evidence type="ECO:0000313" key="4">
    <source>
        <dbReference type="Proteomes" id="UP000423525"/>
    </source>
</evidence>
<keyword evidence="1" id="KW-0175">Coiled coil</keyword>
<name>A0A6I8M931_9CORY</name>
<gene>
    <name evidence="3" type="ORF">FRC0190_00036</name>
</gene>
<organism evidence="3 4">
    <name type="scientific">Corynebacterium rouxii</name>
    <dbReference type="NCBI Taxonomy" id="2719119"/>
    <lineage>
        <taxon>Bacteria</taxon>
        <taxon>Bacillati</taxon>
        <taxon>Actinomycetota</taxon>
        <taxon>Actinomycetes</taxon>
        <taxon>Mycobacteriales</taxon>
        <taxon>Corynebacteriaceae</taxon>
        <taxon>Corynebacterium</taxon>
    </lineage>
</organism>
<dbReference type="PANTHER" id="PTHR10825:SF29">
    <property type="entry name" value="POLYCOMB GROUP RING FINGER PROTEIN 1"/>
    <property type="match status" value="1"/>
</dbReference>
<protein>
    <recommendedName>
        <fullName evidence="5">Methyl-accepting transducer domain-containing protein</fullName>
    </recommendedName>
</protein>
<evidence type="ECO:0000313" key="3">
    <source>
        <dbReference type="EMBL" id="VZH83988.1"/>
    </source>
</evidence>
<feature type="signal peptide" evidence="2">
    <location>
        <begin position="1"/>
        <end position="30"/>
    </location>
</feature>
<proteinExistence type="predicted"/>
<evidence type="ECO:0000256" key="2">
    <source>
        <dbReference type="SAM" id="SignalP"/>
    </source>
</evidence>
<accession>A0A6I8M931</accession>
<dbReference type="Proteomes" id="UP000423525">
    <property type="component" value="Chromosome"/>
</dbReference>
<reference evidence="3 4" key="1">
    <citation type="submission" date="2019-11" db="EMBL/GenBank/DDBJ databases">
        <authorList>
            <person name="Brisse S."/>
        </authorList>
    </citation>
    <scope>NUCLEOTIDE SEQUENCE [LARGE SCALE GENOMIC DNA]</scope>
    <source>
        <strain evidence="3">FRC0190</strain>
    </source>
</reference>
<dbReference type="InterPro" id="IPR005506">
    <property type="entry name" value="DUF312_ALF"/>
</dbReference>
<sequence length="1345" mass="141162">MTLTTEHRSRKTWRSLFTRALTAITIIALASATGDPAVIAQTDQIRLAEQAATNEQAKQFALDMLGTTFPASKSAAEAALRGGDRELTDYARTGLEEAKRQDLAQILVTISGISGQKVQEEAAKALDTNDPQVMADFMENGWQRAQAVDDRATAWEAAKAPEGTSLKTAADAALKDGTPEALSDFASTGADIARAHDARRDVYELTRSPFPSVVRGANEAIQVGTETAINSYLRYGQFVDAAQDTEKMDISNLVDTATAQSAKAEEAASLAAQNADQARRSTELSKQATERAKNEAIAADGAQIRAGNAATAAGQLATQSATAADNAVAAAEAKRALAQTADALSRAASAAATARIAANEAAARAAAAGMDATVAHQARVAAEQARNAAAAADNAAKSFDYANDAAKHARDAGGAASSAAGNADAAAHAAEQAAAAAGAGDAAAAEARAGATRARAAASRARASAKEVDALVGQISSLVEQARVAAREAAEHARLSAQAAEEAVSHAGNAADSAQKAGINAKDAQTAASKAIEVMNLATKTAEFARTAADQRLAQEADFLKAQAKQAREVQDARDAIKAEQLKKQKSLEADLAKLAEIAAQSDTTVVDTAQVKQLAVSAVQVADPAVAGGAKVALQTGSDADLKAFVGSYQDLTYQDDLGQVQHLWQTDPNEEIRHQADLMVEQSPSVIKGFLDTDLTELRKPGLIQHTWQLRAQGETAVQTAADAALQANTYDALDSFVNGGGFDRARYEDQLRLAYDLASTGTPEVKAAAEAAVLGDRAGLDEFVQIEMYRRGAADAQRATHDGHINALLQRGYAAAQRAAESASNAQQSYFAAQGDAAQATKYAQEAESWAGKAQESANLAAGHVKSAEGSLAFALEQQQRAHTAANQAEADAAKATANADQAASYAAAAHQSANEAASSAASARASAAAAGQDAELASQAATEAYNAAMQMDLQERAEAQEAAAAGISENPQDSVIESIREIIGKEALNLILDLIGVTDAINCFKGDVAGCLWTALNFLPVGKLVKMGKAIPAVKKLIGKLPDIKRLMGTKAAARAQRAEDSLTATVSCALARTDRSPTYRFARYETGRDRGPVFRPAASRCEGYPRVFKAVTLDLNTLTADEMNVFMRWDKQRPLIDINAKDILRVDLVEGYPLPPESSLHPVIDSLKSKIRFQDVTVDGPHRLNDSAVKGLKEDRAPDRLPFDSRKVSRDDMQNQLAQAEAMISKNAHGNAVRLNQRDTFATLVDDGKGGTILQEVATSRGRPDINLWAEAENNAKTTKIEYDLPSSNRGVGHAQAAFDANPDAQVLLLTAGGPRVFTGDIRKVIEANLAAAKALERRS</sequence>
<dbReference type="KEGG" id="crf:FRC0190_00036"/>
<feature type="chain" id="PRO_5038752632" description="Methyl-accepting transducer domain-containing protein" evidence="2">
    <location>
        <begin position="31"/>
        <end position="1345"/>
    </location>
</feature>
<feature type="coiled-coil region" evidence="1">
    <location>
        <begin position="550"/>
        <end position="580"/>
    </location>
</feature>
<dbReference type="Pfam" id="PF03752">
    <property type="entry name" value="ALF"/>
    <property type="match status" value="1"/>
</dbReference>
<dbReference type="GO" id="GO:1990841">
    <property type="term" value="F:promoter-specific chromatin binding"/>
    <property type="evidence" value="ECO:0007669"/>
    <property type="project" value="TreeGrafter"/>
</dbReference>